<organism evidence="1">
    <name type="scientific">Arion vulgaris</name>
    <dbReference type="NCBI Taxonomy" id="1028688"/>
    <lineage>
        <taxon>Eukaryota</taxon>
        <taxon>Metazoa</taxon>
        <taxon>Spiralia</taxon>
        <taxon>Lophotrochozoa</taxon>
        <taxon>Mollusca</taxon>
        <taxon>Gastropoda</taxon>
        <taxon>Heterobranchia</taxon>
        <taxon>Euthyneura</taxon>
        <taxon>Panpulmonata</taxon>
        <taxon>Eupulmonata</taxon>
        <taxon>Stylommatophora</taxon>
        <taxon>Helicina</taxon>
        <taxon>Arionoidea</taxon>
        <taxon>Arionidae</taxon>
        <taxon>Arion</taxon>
    </lineage>
</organism>
<dbReference type="EMBL" id="HACG01018059">
    <property type="protein sequence ID" value="CEK64924.1"/>
    <property type="molecule type" value="Transcribed_RNA"/>
</dbReference>
<proteinExistence type="predicted"/>
<feature type="non-terminal residue" evidence="1">
    <location>
        <position position="1"/>
    </location>
</feature>
<sequence>VEGYAYCGSLVKSASYSAPQTSSCTCTTSKSLDRFTIIYLSVFFKQTGVKRSTK</sequence>
<dbReference type="AlphaFoldDB" id="A0A0B6Z8K0"/>
<protein>
    <submittedName>
        <fullName evidence="1">Uncharacterized protein</fullName>
    </submittedName>
</protein>
<name>A0A0B6Z8K0_9EUPU</name>
<gene>
    <name evidence="1" type="primary">ORF53348</name>
</gene>
<evidence type="ECO:0000313" key="1">
    <source>
        <dbReference type="EMBL" id="CEK64924.1"/>
    </source>
</evidence>
<accession>A0A0B6Z8K0</accession>
<reference evidence="1" key="1">
    <citation type="submission" date="2014-12" db="EMBL/GenBank/DDBJ databases">
        <title>Insight into the proteome of Arion vulgaris.</title>
        <authorList>
            <person name="Aradska J."/>
            <person name="Bulat T."/>
            <person name="Smidak R."/>
            <person name="Sarate P."/>
            <person name="Gangsoo J."/>
            <person name="Sialana F."/>
            <person name="Bilban M."/>
            <person name="Lubec G."/>
        </authorList>
    </citation>
    <scope>NUCLEOTIDE SEQUENCE</scope>
    <source>
        <tissue evidence="1">Skin</tissue>
    </source>
</reference>